<comment type="caution">
    <text evidence="1">The sequence shown here is derived from an EMBL/GenBank/DDBJ whole genome shotgun (WGS) entry which is preliminary data.</text>
</comment>
<evidence type="ECO:0000313" key="1">
    <source>
        <dbReference type="EMBL" id="KAK3953681.1"/>
    </source>
</evidence>
<reference evidence="1" key="2">
    <citation type="submission" date="2023-06" db="EMBL/GenBank/DDBJ databases">
        <authorList>
            <consortium name="Lawrence Berkeley National Laboratory"/>
            <person name="Mondo S.J."/>
            <person name="Hensen N."/>
            <person name="Bonometti L."/>
            <person name="Westerberg I."/>
            <person name="Brannstrom I.O."/>
            <person name="Guillou S."/>
            <person name="Cros-Aarteil S."/>
            <person name="Calhoun S."/>
            <person name="Haridas S."/>
            <person name="Kuo A."/>
            <person name="Pangilinan J."/>
            <person name="Riley R."/>
            <person name="Labutti K."/>
            <person name="Andreopoulos B."/>
            <person name="Lipzen A."/>
            <person name="Chen C."/>
            <person name="Yanf M."/>
            <person name="Daum C."/>
            <person name="Ng V."/>
            <person name="Clum A."/>
            <person name="Steindorff A."/>
            <person name="Ohm R."/>
            <person name="Martin F."/>
            <person name="Silar P."/>
            <person name="Natvig D."/>
            <person name="Lalanne C."/>
            <person name="Gautier V."/>
            <person name="Ament-Velasquez S.L."/>
            <person name="Kruys A."/>
            <person name="Hutchinson M.I."/>
            <person name="Powell A.J."/>
            <person name="Barry K."/>
            <person name="Miller A.N."/>
            <person name="Grigoriev I.V."/>
            <person name="Debuchy R."/>
            <person name="Gladieux P."/>
            <person name="Thoren M.H."/>
            <person name="Johannesson H."/>
        </authorList>
    </citation>
    <scope>NUCLEOTIDE SEQUENCE</scope>
    <source>
        <strain evidence="1">CBS 626.80</strain>
    </source>
</reference>
<dbReference type="EMBL" id="MU859101">
    <property type="protein sequence ID" value="KAK3953681.1"/>
    <property type="molecule type" value="Genomic_DNA"/>
</dbReference>
<evidence type="ECO:0000313" key="2">
    <source>
        <dbReference type="Proteomes" id="UP001303222"/>
    </source>
</evidence>
<sequence>MSANQPPNMEPGVQSVFSDFKGRSDCPVPGFTYIILHQPTNRALSIIKGYPALHRVPEPIPGVSNPTLLEGKTNWHWECVESDGWLSFRNAATGKFLGHDADENEEESITRVNFRCSSTQPGLSERFAFGRLLSNMMPPNMMPPNMMPPNMMPPNMMPPNMMPPNMMPPNMIPFETVVDGPVEVEHGEGNKRGAVEGDAEKIQAPTLFSLLPHSRRWTPCNIHQVSRCGACGTGFWKLVAVQVKPESLAEGLQLQMVWDADDDVVTIWRFVKVVPLVKVPVEDEVTRLRRSLGLEG</sequence>
<dbReference type="PANTHER" id="PTHR39697:SF1">
    <property type="entry name" value="RICIN B LECTIN DOMAIN-CONTAINING PROTEIN"/>
    <property type="match status" value="1"/>
</dbReference>
<proteinExistence type="predicted"/>
<accession>A0AAN6NZ57</accession>
<dbReference type="PANTHER" id="PTHR39697">
    <property type="entry name" value="RICIN B LECTIN DOMAIN-CONTAINING PROTEIN-RELATED"/>
    <property type="match status" value="1"/>
</dbReference>
<dbReference type="Proteomes" id="UP001303222">
    <property type="component" value="Unassembled WGS sequence"/>
</dbReference>
<gene>
    <name evidence="1" type="ORF">QBC32DRAFT_112710</name>
</gene>
<dbReference type="AlphaFoldDB" id="A0AAN6NZ57"/>
<reference evidence="1" key="1">
    <citation type="journal article" date="2023" name="Mol. Phylogenet. Evol.">
        <title>Genome-scale phylogeny and comparative genomics of the fungal order Sordariales.</title>
        <authorList>
            <person name="Hensen N."/>
            <person name="Bonometti L."/>
            <person name="Westerberg I."/>
            <person name="Brannstrom I.O."/>
            <person name="Guillou S."/>
            <person name="Cros-Aarteil S."/>
            <person name="Calhoun S."/>
            <person name="Haridas S."/>
            <person name="Kuo A."/>
            <person name="Mondo S."/>
            <person name="Pangilinan J."/>
            <person name="Riley R."/>
            <person name="LaButti K."/>
            <person name="Andreopoulos B."/>
            <person name="Lipzen A."/>
            <person name="Chen C."/>
            <person name="Yan M."/>
            <person name="Daum C."/>
            <person name="Ng V."/>
            <person name="Clum A."/>
            <person name="Steindorff A."/>
            <person name="Ohm R.A."/>
            <person name="Martin F."/>
            <person name="Silar P."/>
            <person name="Natvig D.O."/>
            <person name="Lalanne C."/>
            <person name="Gautier V."/>
            <person name="Ament-Velasquez S.L."/>
            <person name="Kruys A."/>
            <person name="Hutchinson M.I."/>
            <person name="Powell A.J."/>
            <person name="Barry K."/>
            <person name="Miller A.N."/>
            <person name="Grigoriev I.V."/>
            <person name="Debuchy R."/>
            <person name="Gladieux P."/>
            <person name="Hiltunen Thoren M."/>
            <person name="Johannesson H."/>
        </authorList>
    </citation>
    <scope>NUCLEOTIDE SEQUENCE</scope>
    <source>
        <strain evidence="1">CBS 626.80</strain>
    </source>
</reference>
<keyword evidence="2" id="KW-1185">Reference proteome</keyword>
<organism evidence="1 2">
    <name type="scientific">Pseudoneurospora amorphoporcata</name>
    <dbReference type="NCBI Taxonomy" id="241081"/>
    <lineage>
        <taxon>Eukaryota</taxon>
        <taxon>Fungi</taxon>
        <taxon>Dikarya</taxon>
        <taxon>Ascomycota</taxon>
        <taxon>Pezizomycotina</taxon>
        <taxon>Sordariomycetes</taxon>
        <taxon>Sordariomycetidae</taxon>
        <taxon>Sordariales</taxon>
        <taxon>Sordariaceae</taxon>
        <taxon>Pseudoneurospora</taxon>
    </lineage>
</organism>
<protein>
    <submittedName>
        <fullName evidence="1">Uncharacterized protein</fullName>
    </submittedName>
</protein>
<name>A0AAN6NZ57_9PEZI</name>